<comment type="caution">
    <text evidence="4">The sequence shown here is derived from an EMBL/GenBank/DDBJ whole genome shotgun (WGS) entry which is preliminary data.</text>
</comment>
<dbReference type="AlphaFoldDB" id="A0A511NNH5"/>
<feature type="domain" description="Transposase IS66 central" evidence="2">
    <location>
        <begin position="207"/>
        <end position="488"/>
    </location>
</feature>
<dbReference type="Proteomes" id="UP000321245">
    <property type="component" value="Unassembled WGS sequence"/>
</dbReference>
<evidence type="ECO:0000256" key="1">
    <source>
        <dbReference type="SAM" id="MobiDB-lite"/>
    </source>
</evidence>
<feature type="compositionally biased region" description="Polar residues" evidence="1">
    <location>
        <begin position="24"/>
        <end position="42"/>
    </location>
</feature>
<dbReference type="InterPro" id="IPR004291">
    <property type="entry name" value="Transposase_IS66_central"/>
</dbReference>
<protein>
    <submittedName>
        <fullName evidence="4">Transposase</fullName>
    </submittedName>
</protein>
<accession>A0A511NNH5</accession>
<keyword evidence="5" id="KW-1185">Reference proteome</keyword>
<gene>
    <name evidence="4" type="ORF">EB1_35610</name>
</gene>
<dbReference type="InterPro" id="IPR024463">
    <property type="entry name" value="Transposase_TnpC_homeodom"/>
</dbReference>
<dbReference type="Pfam" id="PF03050">
    <property type="entry name" value="DDE_Tnp_IS66"/>
    <property type="match status" value="1"/>
</dbReference>
<reference evidence="4 5" key="1">
    <citation type="submission" date="2019-07" db="EMBL/GenBank/DDBJ databases">
        <title>Whole genome shotgun sequence of Empedobacter brevis NBRC 14943.</title>
        <authorList>
            <person name="Hosoyama A."/>
            <person name="Uohara A."/>
            <person name="Ohji S."/>
            <person name="Ichikawa N."/>
        </authorList>
    </citation>
    <scope>NUCLEOTIDE SEQUENCE [LARGE SCALE GENOMIC DNA]</scope>
    <source>
        <strain evidence="4 5">NBRC 14943</strain>
    </source>
</reference>
<evidence type="ECO:0000313" key="5">
    <source>
        <dbReference type="Proteomes" id="UP000321245"/>
    </source>
</evidence>
<evidence type="ECO:0000259" key="2">
    <source>
        <dbReference type="Pfam" id="PF03050"/>
    </source>
</evidence>
<dbReference type="InterPro" id="IPR052344">
    <property type="entry name" value="Transposase-related"/>
</dbReference>
<name>A0A511NNH5_9FLAO</name>
<sequence>MKNELENLSKQALLELLSSRDSEINSLSQNNSQKDQKINSLAQEKDALSQENDSLSQENDSLSQENDSLLKEREYLKAQIEMYKRMQFGQKRERFEGNPDQMALPFEVTAEKASEQEAIIKEKIAYQRKRSNHKGRAKLPSHLDVEEIEIFPQEDVSEMVCIGKEITEELECQPARFYIKRYIRYKYAAKNREGVVIGELPERVIDKGIPGAGLLSMILTDKYVDHLPLYRQKQRFSRENIQIASSTIEGWTKEALNKLEPLYEQLVFDTKSNGYLQVDESPIKVLDSDKKGATHQGYYWVYHAPLEGTVLFDYSATRGSSAPLPILKDFIGYLQTDGYAVYEKYARKNGVTHLACWAHARREFEKALDNDKPRAEKALLLIQKLYAVERKAKEENLTAEAIKDLRLSHSLETINKLGKWIFEEIKNTLPKSQIGKAMAYAYARWDALSAYLYDGNLQIDNNLVENAIRPLALGRKNYLFAGSHDAAQRAAMIYSFFAICKKHEVNPYNWLKYTLENIQSINHKNLKDLYPQNYKKIDELAKM</sequence>
<evidence type="ECO:0000259" key="3">
    <source>
        <dbReference type="Pfam" id="PF13007"/>
    </source>
</evidence>
<feature type="domain" description="Transposase TnpC homeodomain" evidence="3">
    <location>
        <begin position="76"/>
        <end position="148"/>
    </location>
</feature>
<dbReference type="PANTHER" id="PTHR33678">
    <property type="entry name" value="BLL1576 PROTEIN"/>
    <property type="match status" value="1"/>
</dbReference>
<organism evidence="4 5">
    <name type="scientific">Empedobacter brevis NBRC 14943 = ATCC 43319</name>
    <dbReference type="NCBI Taxonomy" id="1218108"/>
    <lineage>
        <taxon>Bacteria</taxon>
        <taxon>Pseudomonadati</taxon>
        <taxon>Bacteroidota</taxon>
        <taxon>Flavobacteriia</taxon>
        <taxon>Flavobacteriales</taxon>
        <taxon>Weeksellaceae</taxon>
        <taxon>Empedobacter</taxon>
    </lineage>
</organism>
<dbReference type="EMBL" id="BJXC01000066">
    <property type="protein sequence ID" value="GEM53771.1"/>
    <property type="molecule type" value="Genomic_DNA"/>
</dbReference>
<dbReference type="Pfam" id="PF13007">
    <property type="entry name" value="LZ_Tnp_IS66"/>
    <property type="match status" value="1"/>
</dbReference>
<feature type="compositionally biased region" description="Polar residues" evidence="1">
    <location>
        <begin position="49"/>
        <end position="66"/>
    </location>
</feature>
<evidence type="ECO:0000313" key="4">
    <source>
        <dbReference type="EMBL" id="GEM53771.1"/>
    </source>
</evidence>
<dbReference type="RefSeq" id="WP_260392660.1">
    <property type="nucleotide sequence ID" value="NZ_BJXC01000066.1"/>
</dbReference>
<dbReference type="STRING" id="1218108.GCA_000382425_03570"/>
<proteinExistence type="predicted"/>
<dbReference type="PANTHER" id="PTHR33678:SF1">
    <property type="entry name" value="BLL1576 PROTEIN"/>
    <property type="match status" value="1"/>
</dbReference>
<feature type="region of interest" description="Disordered" evidence="1">
    <location>
        <begin position="24"/>
        <end position="66"/>
    </location>
</feature>
<dbReference type="NCBIfam" id="NF033517">
    <property type="entry name" value="transpos_IS66"/>
    <property type="match status" value="1"/>
</dbReference>